<gene>
    <name evidence="2" type="ORF">M9458_024657</name>
</gene>
<dbReference type="PANTHER" id="PTHR12505">
    <property type="entry name" value="PHD FINGER TRANSCRIPTION FACTOR"/>
    <property type="match status" value="1"/>
</dbReference>
<feature type="region of interest" description="Disordered" evidence="1">
    <location>
        <begin position="44"/>
        <end position="115"/>
    </location>
</feature>
<feature type="compositionally biased region" description="Acidic residues" evidence="1">
    <location>
        <begin position="1"/>
        <end position="13"/>
    </location>
</feature>
<evidence type="ECO:0000313" key="3">
    <source>
        <dbReference type="Proteomes" id="UP001529510"/>
    </source>
</evidence>
<reference evidence="2 3" key="1">
    <citation type="submission" date="2024-05" db="EMBL/GenBank/DDBJ databases">
        <title>Genome sequencing and assembly of Indian major carp, Cirrhinus mrigala (Hamilton, 1822).</title>
        <authorList>
            <person name="Mohindra V."/>
            <person name="Chowdhury L.M."/>
            <person name="Lal K."/>
            <person name="Jena J.K."/>
        </authorList>
    </citation>
    <scope>NUCLEOTIDE SEQUENCE [LARGE SCALE GENOMIC DNA]</scope>
    <source>
        <strain evidence="2">CM1030</strain>
        <tissue evidence="2">Blood</tissue>
    </source>
</reference>
<dbReference type="Proteomes" id="UP001529510">
    <property type="component" value="Unassembled WGS sequence"/>
</dbReference>
<dbReference type="PANTHER" id="PTHR12505:SF22">
    <property type="entry name" value="BAH AND COILED-COIL DOMAIN-CONTAINING PROTEIN 1"/>
    <property type="match status" value="1"/>
</dbReference>
<feature type="region of interest" description="Disordered" evidence="1">
    <location>
        <begin position="1"/>
        <end position="30"/>
    </location>
</feature>
<keyword evidence="3" id="KW-1185">Reference proteome</keyword>
<comment type="caution">
    <text evidence="2">The sequence shown here is derived from an EMBL/GenBank/DDBJ whole genome shotgun (WGS) entry which is preliminary data.</text>
</comment>
<accession>A0ABD0PZW3</accession>
<proteinExistence type="predicted"/>
<dbReference type="EMBL" id="JAMKFB020000012">
    <property type="protein sequence ID" value="KAL0179215.1"/>
    <property type="molecule type" value="Genomic_DNA"/>
</dbReference>
<feature type="non-terminal residue" evidence="2">
    <location>
        <position position="1"/>
    </location>
</feature>
<feature type="compositionally biased region" description="Basic and acidic residues" evidence="1">
    <location>
        <begin position="81"/>
        <end position="93"/>
    </location>
</feature>
<dbReference type="AlphaFoldDB" id="A0ABD0PZW3"/>
<organism evidence="2 3">
    <name type="scientific">Cirrhinus mrigala</name>
    <name type="common">Mrigala</name>
    <dbReference type="NCBI Taxonomy" id="683832"/>
    <lineage>
        <taxon>Eukaryota</taxon>
        <taxon>Metazoa</taxon>
        <taxon>Chordata</taxon>
        <taxon>Craniata</taxon>
        <taxon>Vertebrata</taxon>
        <taxon>Euteleostomi</taxon>
        <taxon>Actinopterygii</taxon>
        <taxon>Neopterygii</taxon>
        <taxon>Teleostei</taxon>
        <taxon>Ostariophysi</taxon>
        <taxon>Cypriniformes</taxon>
        <taxon>Cyprinidae</taxon>
        <taxon>Labeoninae</taxon>
        <taxon>Labeonini</taxon>
        <taxon>Cirrhinus</taxon>
    </lineage>
</organism>
<dbReference type="InterPro" id="IPR052429">
    <property type="entry name" value="BAH_domain_protein"/>
</dbReference>
<evidence type="ECO:0000313" key="2">
    <source>
        <dbReference type="EMBL" id="KAL0179215.1"/>
    </source>
</evidence>
<evidence type="ECO:0000256" key="1">
    <source>
        <dbReference type="SAM" id="MobiDB-lite"/>
    </source>
</evidence>
<feature type="compositionally biased region" description="Low complexity" evidence="1">
    <location>
        <begin position="95"/>
        <end position="106"/>
    </location>
</feature>
<name>A0ABD0PZW3_CIRMR</name>
<sequence>EEDDGIYDSEEGAEGIKNLSSKEQLSGVGRPSQCSIVKLEANQKAKNKTERQGFGSMNVSVTKDEVKRRKAPCRPALVSADHNHSELEEERRLTGPKTPLTTLGNTRKSAVLLGK</sequence>
<protein>
    <submittedName>
        <fullName evidence="2">Uncharacterized protein</fullName>
    </submittedName>
</protein>
<feature type="non-terminal residue" evidence="2">
    <location>
        <position position="115"/>
    </location>
</feature>